<proteinExistence type="predicted"/>
<accession>A0ABQ5N7S2</accession>
<name>A0ABQ5N7S2_9CLOT</name>
<dbReference type="EMBL" id="BRXR01000001">
    <property type="protein sequence ID" value="GLC31186.1"/>
    <property type="molecule type" value="Genomic_DNA"/>
</dbReference>
<sequence length="205" mass="23768">METEIKLVKGVYIKKLDGVYESYVIEDKGKYHLFTVNVSEENFEMFLSKVCAQIRTPGFFVLEVPTNLDDEKKLRKKDTDPFHSDVYYLDGGSNQDFEKVLNRYGELLINDGGSNFGFGSHQGYDEIFVQEYKVVNIFTNEPGKYELILEEMKIVKQNSIKTIWDNISSESPGEISSIKINNESIHDAIENLKKAGLYFYERRER</sequence>
<comment type="caution">
    <text evidence="1">The sequence shown here is derived from an EMBL/GenBank/DDBJ whole genome shotgun (WGS) entry which is preliminary data.</text>
</comment>
<gene>
    <name evidence="1" type="ORF">bsdE14_25960</name>
</gene>
<keyword evidence="2" id="KW-1185">Reference proteome</keyword>
<evidence type="ECO:0000313" key="2">
    <source>
        <dbReference type="Proteomes" id="UP001208567"/>
    </source>
</evidence>
<evidence type="ECO:0000313" key="1">
    <source>
        <dbReference type="EMBL" id="GLC31186.1"/>
    </source>
</evidence>
<reference evidence="1 2" key="1">
    <citation type="journal article" date="2024" name="Int. J. Syst. Evol. Microbiol.">
        <title>Clostridium omnivorum sp. nov., isolated from anoxic soil under the treatment of reductive soil disinfestation.</title>
        <authorList>
            <person name="Ueki A."/>
            <person name="Tonouchi A."/>
            <person name="Kaku N."/>
            <person name="Honma S."/>
            <person name="Ueki K."/>
        </authorList>
    </citation>
    <scope>NUCLEOTIDE SEQUENCE [LARGE SCALE GENOMIC DNA]</scope>
    <source>
        <strain evidence="1 2">E14</strain>
    </source>
</reference>
<dbReference type="Proteomes" id="UP001208567">
    <property type="component" value="Unassembled WGS sequence"/>
</dbReference>
<protein>
    <submittedName>
        <fullName evidence="1">Uncharacterized protein</fullName>
    </submittedName>
</protein>
<organism evidence="1 2">
    <name type="scientific">Clostridium omnivorum</name>
    <dbReference type="NCBI Taxonomy" id="1604902"/>
    <lineage>
        <taxon>Bacteria</taxon>
        <taxon>Bacillati</taxon>
        <taxon>Bacillota</taxon>
        <taxon>Clostridia</taxon>
        <taxon>Eubacteriales</taxon>
        <taxon>Clostridiaceae</taxon>
        <taxon>Clostridium</taxon>
    </lineage>
</organism>